<dbReference type="PANTHER" id="PTHR43792">
    <property type="entry name" value="GNAT FAMILY, PUTATIVE (AFU_ORTHOLOGUE AFUA_3G00765)-RELATED-RELATED"/>
    <property type="match status" value="1"/>
</dbReference>
<reference evidence="2 3" key="1">
    <citation type="submission" date="2020-09" db="EMBL/GenBank/DDBJ databases">
        <title>A novel species.</title>
        <authorList>
            <person name="Gao J."/>
        </authorList>
    </citation>
    <scope>NUCLEOTIDE SEQUENCE [LARGE SCALE GENOMIC DNA]</scope>
    <source>
        <strain evidence="2 3">CRXT-Y-14</strain>
    </source>
</reference>
<organism evidence="2 3">
    <name type="scientific">Streptomyces xanthii</name>
    <dbReference type="NCBI Taxonomy" id="2768069"/>
    <lineage>
        <taxon>Bacteria</taxon>
        <taxon>Bacillati</taxon>
        <taxon>Actinomycetota</taxon>
        <taxon>Actinomycetes</taxon>
        <taxon>Kitasatosporales</taxon>
        <taxon>Streptomycetaceae</taxon>
        <taxon>Streptomyces</taxon>
    </lineage>
</organism>
<keyword evidence="2" id="KW-0808">Transferase</keyword>
<dbReference type="Gene3D" id="3.40.630.30">
    <property type="match status" value="1"/>
</dbReference>
<evidence type="ECO:0000313" key="3">
    <source>
        <dbReference type="Proteomes" id="UP000516428"/>
    </source>
</evidence>
<evidence type="ECO:0000259" key="1">
    <source>
        <dbReference type="PROSITE" id="PS51186"/>
    </source>
</evidence>
<proteinExistence type="predicted"/>
<evidence type="ECO:0000313" key="2">
    <source>
        <dbReference type="EMBL" id="QNS03800.1"/>
    </source>
</evidence>
<dbReference type="InterPro" id="IPR016181">
    <property type="entry name" value="Acyl_CoA_acyltransferase"/>
</dbReference>
<dbReference type="Pfam" id="PF13302">
    <property type="entry name" value="Acetyltransf_3"/>
    <property type="match status" value="1"/>
</dbReference>
<name>A0A7H1B4Z5_9ACTN</name>
<dbReference type="SUPFAM" id="SSF55729">
    <property type="entry name" value="Acyl-CoA N-acyltransferases (Nat)"/>
    <property type="match status" value="1"/>
</dbReference>
<dbReference type="KEGG" id="sxn:IAG42_09270"/>
<dbReference type="GO" id="GO:0016747">
    <property type="term" value="F:acyltransferase activity, transferring groups other than amino-acyl groups"/>
    <property type="evidence" value="ECO:0007669"/>
    <property type="project" value="InterPro"/>
</dbReference>
<dbReference type="RefSeq" id="WP_188336551.1">
    <property type="nucleotide sequence ID" value="NZ_CP061281.1"/>
</dbReference>
<accession>A0A7H1B4Z5</accession>
<dbReference type="InterPro" id="IPR051531">
    <property type="entry name" value="N-acetyltransferase"/>
</dbReference>
<feature type="domain" description="N-acetyltransferase" evidence="1">
    <location>
        <begin position="2"/>
        <end position="159"/>
    </location>
</feature>
<dbReference type="InterPro" id="IPR000182">
    <property type="entry name" value="GNAT_dom"/>
</dbReference>
<dbReference type="PROSITE" id="PS51186">
    <property type="entry name" value="GNAT"/>
    <property type="match status" value="1"/>
</dbReference>
<protein>
    <submittedName>
        <fullName evidence="2">GNAT family N-acetyltransferase</fullName>
    </submittedName>
</protein>
<keyword evidence="3" id="KW-1185">Reference proteome</keyword>
<dbReference type="AlphaFoldDB" id="A0A7H1B4Z5"/>
<sequence length="159" mass="17478">MPELQPLRADHAVALLSFERDNRAFFAQSVPDRGDTYFEEFAARHAANLAEQTEGTAHMHVLVTAEGEIIGRFNLYDPADGSAELGFRLAEHATGKGLATEAVRRLFTLAREDYHLTRVTAAAEPENHASRAVLQRTGFHAIGTTTRSGRPCVAYARTL</sequence>
<dbReference type="Proteomes" id="UP000516428">
    <property type="component" value="Chromosome"/>
</dbReference>
<gene>
    <name evidence="2" type="ORF">IAG42_09270</name>
</gene>
<dbReference type="EMBL" id="CP061281">
    <property type="protein sequence ID" value="QNS03800.1"/>
    <property type="molecule type" value="Genomic_DNA"/>
</dbReference>